<keyword evidence="3" id="KW-1185">Reference proteome</keyword>
<dbReference type="EMBL" id="BSXW01001169">
    <property type="protein sequence ID" value="GMF34271.1"/>
    <property type="molecule type" value="Genomic_DNA"/>
</dbReference>
<accession>A0A9W7CQ83</accession>
<dbReference type="AlphaFoldDB" id="A0A9W7CQ83"/>
<evidence type="ECO:0000256" key="1">
    <source>
        <dbReference type="SAM" id="SignalP"/>
    </source>
</evidence>
<gene>
    <name evidence="2" type="ORF">Plil01_001460300</name>
</gene>
<evidence type="ECO:0000313" key="3">
    <source>
        <dbReference type="Proteomes" id="UP001165083"/>
    </source>
</evidence>
<comment type="caution">
    <text evidence="2">The sequence shown here is derived from an EMBL/GenBank/DDBJ whole genome shotgun (WGS) entry which is preliminary data.</text>
</comment>
<feature type="signal peptide" evidence="1">
    <location>
        <begin position="1"/>
        <end position="19"/>
    </location>
</feature>
<evidence type="ECO:0000313" key="2">
    <source>
        <dbReference type="EMBL" id="GMF34271.1"/>
    </source>
</evidence>
<sequence>MNLRAVFIVLAATFIAIEGDTVAHDRLEPFAQPDPVTISEKAAVKFATGAYFKPQLLIEDGCVVPSSERCWTDQRRIERNQREFCLRKRSVRLASISQRQKILDSHLSPLMTNTRRNILLQTLVFSMGLPPLFIARSAESDLHHVGDLGDELMLNDRAIRPLVVVVFTHRYVTHRFRHTDFDVVDECSERIDDGFDTLHFCVQLARKSKNGYQVSGGVGATCSGTSANHRITRQLLWACDEDTLRNSTSSFNEATTAQVQVKEAKDPDKCSTQGAFLLSGTVDDQHVLISFLCEQMEIDVLNSELKHLQLKFKSYGRRAEVLKLRESLMQCAVANQTKRDALRAQRLSIAAIISMLSEIVVRLCFIVLP</sequence>
<proteinExistence type="predicted"/>
<feature type="chain" id="PRO_5040858174" evidence="1">
    <location>
        <begin position="20"/>
        <end position="369"/>
    </location>
</feature>
<organism evidence="2 3">
    <name type="scientific">Phytophthora lilii</name>
    <dbReference type="NCBI Taxonomy" id="2077276"/>
    <lineage>
        <taxon>Eukaryota</taxon>
        <taxon>Sar</taxon>
        <taxon>Stramenopiles</taxon>
        <taxon>Oomycota</taxon>
        <taxon>Peronosporomycetes</taxon>
        <taxon>Peronosporales</taxon>
        <taxon>Peronosporaceae</taxon>
        <taxon>Phytophthora</taxon>
    </lineage>
</organism>
<protein>
    <submittedName>
        <fullName evidence="2">Unnamed protein product</fullName>
    </submittedName>
</protein>
<name>A0A9W7CQ83_9STRA</name>
<dbReference type="Proteomes" id="UP001165083">
    <property type="component" value="Unassembled WGS sequence"/>
</dbReference>
<keyword evidence="1" id="KW-0732">Signal</keyword>
<reference evidence="2" key="1">
    <citation type="submission" date="2023-04" db="EMBL/GenBank/DDBJ databases">
        <title>Phytophthora lilii NBRC 32176.</title>
        <authorList>
            <person name="Ichikawa N."/>
            <person name="Sato H."/>
            <person name="Tonouchi N."/>
        </authorList>
    </citation>
    <scope>NUCLEOTIDE SEQUENCE</scope>
    <source>
        <strain evidence="2">NBRC 32176</strain>
    </source>
</reference>